<evidence type="ECO:0000313" key="3">
    <source>
        <dbReference type="Proteomes" id="UP000438093"/>
    </source>
</evidence>
<evidence type="ECO:0008006" key="4">
    <source>
        <dbReference type="Google" id="ProtNLM"/>
    </source>
</evidence>
<keyword evidence="1" id="KW-0812">Transmembrane</keyword>
<dbReference type="RefSeq" id="WP_154332548.1">
    <property type="nucleotide sequence ID" value="NZ_VTFY01000002.1"/>
</dbReference>
<keyword evidence="1" id="KW-0472">Membrane</keyword>
<proteinExistence type="predicted"/>
<organism evidence="2 3">
    <name type="scientific">Eggerthella guodeyinii</name>
    <dbReference type="NCBI Taxonomy" id="2690837"/>
    <lineage>
        <taxon>Bacteria</taxon>
        <taxon>Bacillati</taxon>
        <taxon>Actinomycetota</taxon>
        <taxon>Coriobacteriia</taxon>
        <taxon>Eggerthellales</taxon>
        <taxon>Eggerthellaceae</taxon>
        <taxon>Eggerthella</taxon>
    </lineage>
</organism>
<keyword evidence="3" id="KW-1185">Reference proteome</keyword>
<feature type="transmembrane region" description="Helical" evidence="1">
    <location>
        <begin position="27"/>
        <end position="48"/>
    </location>
</feature>
<comment type="caution">
    <text evidence="2">The sequence shown here is derived from an EMBL/GenBank/DDBJ whole genome shotgun (WGS) entry which is preliminary data.</text>
</comment>
<sequence>MFKIIQGAMSRERLSQPTLSGQGSIEWIIIVAVIGIALIAGLTALSGIMNTKLGEVTNTLNSVNP</sequence>
<dbReference type="AlphaFoldDB" id="A0A6N7RKL0"/>
<accession>A0A6N7RKL0</accession>
<evidence type="ECO:0000313" key="2">
    <source>
        <dbReference type="EMBL" id="MRX81654.1"/>
    </source>
</evidence>
<dbReference type="EMBL" id="VTFY01000002">
    <property type="protein sequence ID" value="MRX81654.1"/>
    <property type="molecule type" value="Genomic_DNA"/>
</dbReference>
<reference evidence="3" key="1">
    <citation type="submission" date="2019-08" db="EMBL/GenBank/DDBJ databases">
        <title>Arthrobacter sp. nov., isolated from plateau pika and Tibetan wild ass.</title>
        <authorList>
            <person name="Ge Y."/>
        </authorList>
    </citation>
    <scope>NUCLEOTIDE SEQUENCE [LARGE SCALE GENOMIC DNA]</scope>
    <source>
        <strain evidence="3">HF-4214</strain>
    </source>
</reference>
<evidence type="ECO:0000256" key="1">
    <source>
        <dbReference type="SAM" id="Phobius"/>
    </source>
</evidence>
<keyword evidence="1" id="KW-1133">Transmembrane helix</keyword>
<name>A0A6N7RKL0_9ACTN</name>
<dbReference type="Proteomes" id="UP000438093">
    <property type="component" value="Unassembled WGS sequence"/>
</dbReference>
<gene>
    <name evidence="2" type="ORF">GJG86_03985</name>
</gene>
<protein>
    <recommendedName>
        <fullName evidence="4">Flp family type IVb pilin</fullName>
    </recommendedName>
</protein>